<dbReference type="InterPro" id="IPR029058">
    <property type="entry name" value="AB_hydrolase_fold"/>
</dbReference>
<gene>
    <name evidence="1" type="ORF">C8A03DRAFT_30676</name>
</gene>
<dbReference type="Proteomes" id="UP001303760">
    <property type="component" value="Unassembled WGS sequence"/>
</dbReference>
<evidence type="ECO:0000313" key="2">
    <source>
        <dbReference type="Proteomes" id="UP001303760"/>
    </source>
</evidence>
<dbReference type="EMBL" id="MU860026">
    <property type="protein sequence ID" value="KAK4241193.1"/>
    <property type="molecule type" value="Genomic_DNA"/>
</dbReference>
<dbReference type="Gene3D" id="3.40.50.1820">
    <property type="entry name" value="alpha/beta hydrolase"/>
    <property type="match status" value="1"/>
</dbReference>
<dbReference type="SUPFAM" id="SSF53474">
    <property type="entry name" value="alpha/beta-Hydrolases"/>
    <property type="match status" value="1"/>
</dbReference>
<accession>A0AAN7CI05</accession>
<protein>
    <recommendedName>
        <fullName evidence="3">Alpha/beta hydrolase fold-3 domain-containing protein</fullName>
    </recommendedName>
</protein>
<evidence type="ECO:0008006" key="3">
    <source>
        <dbReference type="Google" id="ProtNLM"/>
    </source>
</evidence>
<reference evidence="1" key="1">
    <citation type="journal article" date="2023" name="Mol. Phylogenet. Evol.">
        <title>Genome-scale phylogeny and comparative genomics of the fungal order Sordariales.</title>
        <authorList>
            <person name="Hensen N."/>
            <person name="Bonometti L."/>
            <person name="Westerberg I."/>
            <person name="Brannstrom I.O."/>
            <person name="Guillou S."/>
            <person name="Cros-Aarteil S."/>
            <person name="Calhoun S."/>
            <person name="Haridas S."/>
            <person name="Kuo A."/>
            <person name="Mondo S."/>
            <person name="Pangilinan J."/>
            <person name="Riley R."/>
            <person name="LaButti K."/>
            <person name="Andreopoulos B."/>
            <person name="Lipzen A."/>
            <person name="Chen C."/>
            <person name="Yan M."/>
            <person name="Daum C."/>
            <person name="Ng V."/>
            <person name="Clum A."/>
            <person name="Steindorff A."/>
            <person name="Ohm R.A."/>
            <person name="Martin F."/>
            <person name="Silar P."/>
            <person name="Natvig D.O."/>
            <person name="Lalanne C."/>
            <person name="Gautier V."/>
            <person name="Ament-Velasquez S.L."/>
            <person name="Kruys A."/>
            <person name="Hutchinson M.I."/>
            <person name="Powell A.J."/>
            <person name="Barry K."/>
            <person name="Miller A.N."/>
            <person name="Grigoriev I.V."/>
            <person name="Debuchy R."/>
            <person name="Gladieux P."/>
            <person name="Hiltunen Thoren M."/>
            <person name="Johannesson H."/>
        </authorList>
    </citation>
    <scope>NUCLEOTIDE SEQUENCE</scope>
    <source>
        <strain evidence="1">CBS 532.94</strain>
    </source>
</reference>
<sequence>MPRTDIDVGALDLFRDELSAFGVRLVKANVDVAIHLYPGVPHAWEWTALGALVTKRAVNNRLMALMDV</sequence>
<organism evidence="1 2">
    <name type="scientific">Achaetomium macrosporum</name>
    <dbReference type="NCBI Taxonomy" id="79813"/>
    <lineage>
        <taxon>Eukaryota</taxon>
        <taxon>Fungi</taxon>
        <taxon>Dikarya</taxon>
        <taxon>Ascomycota</taxon>
        <taxon>Pezizomycotina</taxon>
        <taxon>Sordariomycetes</taxon>
        <taxon>Sordariomycetidae</taxon>
        <taxon>Sordariales</taxon>
        <taxon>Chaetomiaceae</taxon>
        <taxon>Achaetomium</taxon>
    </lineage>
</organism>
<proteinExistence type="predicted"/>
<keyword evidence="2" id="KW-1185">Reference proteome</keyword>
<name>A0AAN7CI05_9PEZI</name>
<comment type="caution">
    <text evidence="1">The sequence shown here is derived from an EMBL/GenBank/DDBJ whole genome shotgun (WGS) entry which is preliminary data.</text>
</comment>
<evidence type="ECO:0000313" key="1">
    <source>
        <dbReference type="EMBL" id="KAK4241193.1"/>
    </source>
</evidence>
<reference evidence="1" key="2">
    <citation type="submission" date="2023-05" db="EMBL/GenBank/DDBJ databases">
        <authorList>
            <consortium name="Lawrence Berkeley National Laboratory"/>
            <person name="Steindorff A."/>
            <person name="Hensen N."/>
            <person name="Bonometti L."/>
            <person name="Westerberg I."/>
            <person name="Brannstrom I.O."/>
            <person name="Guillou S."/>
            <person name="Cros-Aarteil S."/>
            <person name="Calhoun S."/>
            <person name="Haridas S."/>
            <person name="Kuo A."/>
            <person name="Mondo S."/>
            <person name="Pangilinan J."/>
            <person name="Riley R."/>
            <person name="Labutti K."/>
            <person name="Andreopoulos B."/>
            <person name="Lipzen A."/>
            <person name="Chen C."/>
            <person name="Yanf M."/>
            <person name="Daum C."/>
            <person name="Ng V."/>
            <person name="Clum A."/>
            <person name="Ohm R."/>
            <person name="Martin F."/>
            <person name="Silar P."/>
            <person name="Natvig D."/>
            <person name="Lalanne C."/>
            <person name="Gautier V."/>
            <person name="Ament-Velasquez S.L."/>
            <person name="Kruys A."/>
            <person name="Hutchinson M.I."/>
            <person name="Powell A.J."/>
            <person name="Barry K."/>
            <person name="Miller A.N."/>
            <person name="Grigoriev I.V."/>
            <person name="Debuchy R."/>
            <person name="Gladieux P."/>
            <person name="Thoren M.H."/>
            <person name="Johannesson H."/>
        </authorList>
    </citation>
    <scope>NUCLEOTIDE SEQUENCE</scope>
    <source>
        <strain evidence="1">CBS 532.94</strain>
    </source>
</reference>
<dbReference type="AlphaFoldDB" id="A0AAN7CI05"/>